<dbReference type="Pfam" id="PF02230">
    <property type="entry name" value="Abhydrolase_2"/>
    <property type="match status" value="1"/>
</dbReference>
<dbReference type="SUPFAM" id="SSF53474">
    <property type="entry name" value="alpha/beta-Hydrolases"/>
    <property type="match status" value="1"/>
</dbReference>
<evidence type="ECO:0000256" key="5">
    <source>
        <dbReference type="ARBA" id="ARBA00022801"/>
    </source>
</evidence>
<keyword evidence="6" id="KW-0276">Fatty acid metabolism</keyword>
<dbReference type="PANTHER" id="PTHR10655:SF17">
    <property type="entry name" value="LYSOPHOSPHOLIPASE-LIKE PROTEIN 1"/>
    <property type="match status" value="1"/>
</dbReference>
<gene>
    <name evidence="12" type="ORF">LSUE1_G004374</name>
</gene>
<dbReference type="InterPro" id="IPR003140">
    <property type="entry name" value="PLipase/COase/thioEstase"/>
</dbReference>
<dbReference type="AlphaFoldDB" id="A0A8T9C4D3"/>
<evidence type="ECO:0000256" key="9">
    <source>
        <dbReference type="ARBA" id="ARBA00047337"/>
    </source>
</evidence>
<evidence type="ECO:0000256" key="3">
    <source>
        <dbReference type="ARBA" id="ARBA00014923"/>
    </source>
</evidence>
<dbReference type="GO" id="GO:0006631">
    <property type="term" value="P:fatty acid metabolic process"/>
    <property type="evidence" value="ECO:0007669"/>
    <property type="project" value="UniProtKB-KW"/>
</dbReference>
<comment type="similarity">
    <text evidence="1">Belongs to the AB hydrolase superfamily. AB hydrolase 2 family.</text>
</comment>
<name>A0A8T9C4D3_9HELO</name>
<organism evidence="12 13">
    <name type="scientific">Lachnellula suecica</name>
    <dbReference type="NCBI Taxonomy" id="602035"/>
    <lineage>
        <taxon>Eukaryota</taxon>
        <taxon>Fungi</taxon>
        <taxon>Dikarya</taxon>
        <taxon>Ascomycota</taxon>
        <taxon>Pezizomycotina</taxon>
        <taxon>Leotiomycetes</taxon>
        <taxon>Helotiales</taxon>
        <taxon>Lachnaceae</taxon>
        <taxon>Lachnellula</taxon>
    </lineage>
</organism>
<evidence type="ECO:0000256" key="8">
    <source>
        <dbReference type="ARBA" id="ARBA00031195"/>
    </source>
</evidence>
<evidence type="ECO:0000313" key="13">
    <source>
        <dbReference type="Proteomes" id="UP000469558"/>
    </source>
</evidence>
<evidence type="ECO:0000256" key="6">
    <source>
        <dbReference type="ARBA" id="ARBA00022832"/>
    </source>
</evidence>
<reference evidence="12 13" key="1">
    <citation type="submission" date="2018-05" db="EMBL/GenBank/DDBJ databases">
        <title>Genome sequencing and assembly of the regulated plant pathogen Lachnellula willkommii and related sister species for the development of diagnostic species identification markers.</title>
        <authorList>
            <person name="Giroux E."/>
            <person name="Bilodeau G."/>
        </authorList>
    </citation>
    <scope>NUCLEOTIDE SEQUENCE [LARGE SCALE GENOMIC DNA]</scope>
    <source>
        <strain evidence="12 13">CBS 268.59</strain>
    </source>
</reference>
<comment type="caution">
    <text evidence="12">The sequence shown here is derived from an EMBL/GenBank/DDBJ whole genome shotgun (WGS) entry which is preliminary data.</text>
</comment>
<dbReference type="Gene3D" id="3.40.50.1820">
    <property type="entry name" value="alpha/beta hydrolase"/>
    <property type="match status" value="1"/>
</dbReference>
<dbReference type="PANTHER" id="PTHR10655">
    <property type="entry name" value="LYSOPHOSPHOLIPASE-RELATED"/>
    <property type="match status" value="1"/>
</dbReference>
<dbReference type="EC" id="3.1.2.22" evidence="2"/>
<proteinExistence type="inferred from homology"/>
<feature type="compositionally biased region" description="Acidic residues" evidence="10">
    <location>
        <begin position="91"/>
        <end position="102"/>
    </location>
</feature>
<dbReference type="InterPro" id="IPR050565">
    <property type="entry name" value="LYPA1-2/EST-like"/>
</dbReference>
<evidence type="ECO:0000313" key="12">
    <source>
        <dbReference type="EMBL" id="TVY80286.1"/>
    </source>
</evidence>
<dbReference type="GO" id="GO:0008474">
    <property type="term" value="F:palmitoyl-(protein) hydrolase activity"/>
    <property type="evidence" value="ECO:0007669"/>
    <property type="project" value="UniProtKB-EC"/>
</dbReference>
<dbReference type="InterPro" id="IPR029058">
    <property type="entry name" value="AB_hydrolase_fold"/>
</dbReference>
<keyword evidence="6" id="KW-0443">Lipid metabolism</keyword>
<feature type="domain" description="Phospholipase/carboxylesterase/thioesterase" evidence="11">
    <location>
        <begin position="19"/>
        <end position="243"/>
    </location>
</feature>
<evidence type="ECO:0000259" key="11">
    <source>
        <dbReference type="Pfam" id="PF02230"/>
    </source>
</evidence>
<dbReference type="EMBL" id="QGMK01000717">
    <property type="protein sequence ID" value="TVY80286.1"/>
    <property type="molecule type" value="Genomic_DNA"/>
</dbReference>
<feature type="region of interest" description="Disordered" evidence="10">
    <location>
        <begin position="1"/>
        <end position="23"/>
    </location>
</feature>
<comment type="function">
    <text evidence="7">Hydrolyzes fatty acids from S-acylated cysteine residues in proteins with a strong preference for palmitoylated G-alpha proteins over other acyl substrates. Mediates the deacylation of G-alpha proteins such as GPA1 in vivo, but has weak or no activity toward palmitoylated Ras proteins. Has weak lysophospholipase activity in vitro; however such activity may not exist in vivo.</text>
</comment>
<keyword evidence="4" id="KW-0719">Serine esterase</keyword>
<feature type="region of interest" description="Disordered" evidence="10">
    <location>
        <begin position="78"/>
        <end position="102"/>
    </location>
</feature>
<comment type="catalytic activity">
    <reaction evidence="9">
        <text>S-hexadecanoyl-L-cysteinyl-[protein] + H2O = L-cysteinyl-[protein] + hexadecanoate + H(+)</text>
        <dbReference type="Rhea" id="RHEA:19233"/>
        <dbReference type="Rhea" id="RHEA-COMP:10131"/>
        <dbReference type="Rhea" id="RHEA-COMP:11032"/>
        <dbReference type="ChEBI" id="CHEBI:7896"/>
        <dbReference type="ChEBI" id="CHEBI:15377"/>
        <dbReference type="ChEBI" id="CHEBI:15378"/>
        <dbReference type="ChEBI" id="CHEBI:29950"/>
        <dbReference type="ChEBI" id="CHEBI:74151"/>
        <dbReference type="EC" id="3.1.2.22"/>
    </reaction>
</comment>
<dbReference type="OrthoDB" id="2418081at2759"/>
<dbReference type="GO" id="GO:0005737">
    <property type="term" value="C:cytoplasm"/>
    <property type="evidence" value="ECO:0007669"/>
    <property type="project" value="TreeGrafter"/>
</dbReference>
<accession>A0A8T9C4D3</accession>
<sequence>MAQAQKPPQRIDAPDGQTSNPATFIFLHGLGDDADGWTNIAQQFHAAKKLPHLTWIFPNAPHNHEAFTQAWYPPTSFTPIPVGRSSATQGEESEGEDDEETEGEILKSVEYVCALVDEEVKRGVELKRIVIGGFSQGCAVTLVAGLASRYKGRLGGVVGLSGYLPKGRRIRSERESYVKGDMRVFLGHGTKDMLVPMRMFRDAKARVAKTVGDGALESHEYQGMGHVTSGPEFRDMCEFLEKIVAA</sequence>
<dbReference type="Proteomes" id="UP000469558">
    <property type="component" value="Unassembled WGS sequence"/>
</dbReference>
<dbReference type="GO" id="GO:0052689">
    <property type="term" value="F:carboxylic ester hydrolase activity"/>
    <property type="evidence" value="ECO:0007669"/>
    <property type="project" value="UniProtKB-KW"/>
</dbReference>
<keyword evidence="13" id="KW-1185">Reference proteome</keyword>
<evidence type="ECO:0000256" key="4">
    <source>
        <dbReference type="ARBA" id="ARBA00022487"/>
    </source>
</evidence>
<evidence type="ECO:0000256" key="10">
    <source>
        <dbReference type="SAM" id="MobiDB-lite"/>
    </source>
</evidence>
<evidence type="ECO:0000256" key="2">
    <source>
        <dbReference type="ARBA" id="ARBA00012423"/>
    </source>
</evidence>
<evidence type="ECO:0000256" key="1">
    <source>
        <dbReference type="ARBA" id="ARBA00006499"/>
    </source>
</evidence>
<protein>
    <recommendedName>
        <fullName evidence="3">Acyl-protein thioesterase 1</fullName>
        <ecNumber evidence="2">3.1.2.22</ecNumber>
    </recommendedName>
    <alternativeName>
        <fullName evidence="8">Palmitoyl-protein hydrolase</fullName>
    </alternativeName>
</protein>
<keyword evidence="5" id="KW-0378">Hydrolase</keyword>
<evidence type="ECO:0000256" key="7">
    <source>
        <dbReference type="ARBA" id="ARBA00029392"/>
    </source>
</evidence>